<dbReference type="AlphaFoldDB" id="A0A7W3JRE1"/>
<dbReference type="InterPro" id="IPR013096">
    <property type="entry name" value="Cupin_2"/>
</dbReference>
<dbReference type="SUPFAM" id="SSF51182">
    <property type="entry name" value="RmlC-like cupins"/>
    <property type="match status" value="1"/>
</dbReference>
<dbReference type="CDD" id="cd02209">
    <property type="entry name" value="cupin_XRE_C"/>
    <property type="match status" value="1"/>
</dbReference>
<dbReference type="PANTHER" id="PTHR46797">
    <property type="entry name" value="HTH-TYPE TRANSCRIPTIONAL REGULATOR"/>
    <property type="match status" value="1"/>
</dbReference>
<dbReference type="Gene3D" id="2.60.120.10">
    <property type="entry name" value="Jelly Rolls"/>
    <property type="match status" value="1"/>
</dbReference>
<dbReference type="SUPFAM" id="SSF47413">
    <property type="entry name" value="lambda repressor-like DNA-binding domains"/>
    <property type="match status" value="1"/>
</dbReference>
<dbReference type="RefSeq" id="WP_310734900.1">
    <property type="nucleotide sequence ID" value="NZ_JAAOZB010000001.1"/>
</dbReference>
<keyword evidence="4" id="KW-1185">Reference proteome</keyword>
<comment type="caution">
    <text evidence="3">The sequence shown here is derived from an EMBL/GenBank/DDBJ whole genome shotgun (WGS) entry which is preliminary data.</text>
</comment>
<name>A0A7W3JRE1_9MICO</name>
<organism evidence="3 4">
    <name type="scientific">Microbacterium halimionae</name>
    <dbReference type="NCBI Taxonomy" id="1526413"/>
    <lineage>
        <taxon>Bacteria</taxon>
        <taxon>Bacillati</taxon>
        <taxon>Actinomycetota</taxon>
        <taxon>Actinomycetes</taxon>
        <taxon>Micrococcales</taxon>
        <taxon>Microbacteriaceae</taxon>
        <taxon>Microbacterium</taxon>
    </lineage>
</organism>
<reference evidence="3 4" key="1">
    <citation type="submission" date="2020-07" db="EMBL/GenBank/DDBJ databases">
        <title>Sequencing the genomes of 1000 actinobacteria strains.</title>
        <authorList>
            <person name="Klenk H.-P."/>
        </authorList>
    </citation>
    <scope>NUCLEOTIDE SEQUENCE [LARGE SCALE GENOMIC DNA]</scope>
    <source>
        <strain evidence="3 4">DSM 27576</strain>
    </source>
</reference>
<evidence type="ECO:0000313" key="3">
    <source>
        <dbReference type="EMBL" id="MBA8817576.1"/>
    </source>
</evidence>
<dbReference type="PANTHER" id="PTHR46797:SF1">
    <property type="entry name" value="METHYLPHOSPHONATE SYNTHASE"/>
    <property type="match status" value="1"/>
</dbReference>
<dbReference type="GO" id="GO:0003700">
    <property type="term" value="F:DNA-binding transcription factor activity"/>
    <property type="evidence" value="ECO:0007669"/>
    <property type="project" value="TreeGrafter"/>
</dbReference>
<protein>
    <submittedName>
        <fullName evidence="3">Transcriptional regulator with XRE-family HTH domain</fullName>
    </submittedName>
</protein>
<evidence type="ECO:0000313" key="4">
    <source>
        <dbReference type="Proteomes" id="UP000526083"/>
    </source>
</evidence>
<dbReference type="InterPro" id="IPR010982">
    <property type="entry name" value="Lambda_DNA-bd_dom_sf"/>
</dbReference>
<dbReference type="Proteomes" id="UP000526083">
    <property type="component" value="Unassembled WGS sequence"/>
</dbReference>
<dbReference type="Gene3D" id="1.10.260.40">
    <property type="entry name" value="lambda repressor-like DNA-binding domains"/>
    <property type="match status" value="1"/>
</dbReference>
<dbReference type="SMART" id="SM00530">
    <property type="entry name" value="HTH_XRE"/>
    <property type="match status" value="1"/>
</dbReference>
<dbReference type="InterPro" id="IPR050807">
    <property type="entry name" value="TransReg_Diox_bact_type"/>
</dbReference>
<dbReference type="PROSITE" id="PS50943">
    <property type="entry name" value="HTH_CROC1"/>
    <property type="match status" value="1"/>
</dbReference>
<evidence type="ECO:0000259" key="2">
    <source>
        <dbReference type="PROSITE" id="PS50943"/>
    </source>
</evidence>
<dbReference type="GO" id="GO:0005829">
    <property type="term" value="C:cytosol"/>
    <property type="evidence" value="ECO:0007669"/>
    <property type="project" value="TreeGrafter"/>
</dbReference>
<sequence length="207" mass="22228">MSEVVASAEIDARSDEASSRRLGAYMRQLRKARGLTLVQLAGETELSHPFLSQLERGLAQPSLGSLRRIALALETSPIELIAAADAPAAGAPQTEVNHRSGESVPQGFAAGTARMLAHSNRPFHPMEVSSEATAPGVHFVHAEDEFAYVLEGAVMIDLDGQMQRLEPGDTAYYCGGVSHRWWSADGGAFRLLIVKQGFAFRPDGGQE</sequence>
<gene>
    <name evidence="3" type="ORF">FHX48_002681</name>
</gene>
<dbReference type="InterPro" id="IPR014710">
    <property type="entry name" value="RmlC-like_jellyroll"/>
</dbReference>
<dbReference type="CDD" id="cd00093">
    <property type="entry name" value="HTH_XRE"/>
    <property type="match status" value="1"/>
</dbReference>
<feature type="domain" description="HTH cro/C1-type" evidence="2">
    <location>
        <begin position="26"/>
        <end position="80"/>
    </location>
</feature>
<dbReference type="GO" id="GO:0003677">
    <property type="term" value="F:DNA binding"/>
    <property type="evidence" value="ECO:0007669"/>
    <property type="project" value="UniProtKB-KW"/>
</dbReference>
<dbReference type="EMBL" id="JACGWY010000008">
    <property type="protein sequence ID" value="MBA8817576.1"/>
    <property type="molecule type" value="Genomic_DNA"/>
</dbReference>
<evidence type="ECO:0000256" key="1">
    <source>
        <dbReference type="ARBA" id="ARBA00023125"/>
    </source>
</evidence>
<proteinExistence type="predicted"/>
<dbReference type="Pfam" id="PF13560">
    <property type="entry name" value="HTH_31"/>
    <property type="match status" value="1"/>
</dbReference>
<dbReference type="InterPro" id="IPR011051">
    <property type="entry name" value="RmlC_Cupin_sf"/>
</dbReference>
<dbReference type="Pfam" id="PF07883">
    <property type="entry name" value="Cupin_2"/>
    <property type="match status" value="1"/>
</dbReference>
<keyword evidence="1" id="KW-0238">DNA-binding</keyword>
<accession>A0A7W3JRE1</accession>
<dbReference type="InterPro" id="IPR001387">
    <property type="entry name" value="Cro/C1-type_HTH"/>
</dbReference>